<protein>
    <submittedName>
        <fullName evidence="1">Uncharacterized protein</fullName>
    </submittedName>
</protein>
<dbReference type="EMBL" id="BGPR01004689">
    <property type="protein sequence ID" value="GBN02266.1"/>
    <property type="molecule type" value="Genomic_DNA"/>
</dbReference>
<comment type="caution">
    <text evidence="1">The sequence shown here is derived from an EMBL/GenBank/DDBJ whole genome shotgun (WGS) entry which is preliminary data.</text>
</comment>
<evidence type="ECO:0000313" key="1">
    <source>
        <dbReference type="EMBL" id="GBN02266.1"/>
    </source>
</evidence>
<keyword evidence="2" id="KW-1185">Reference proteome</keyword>
<organism evidence="1 2">
    <name type="scientific">Araneus ventricosus</name>
    <name type="common">Orbweaver spider</name>
    <name type="synonym">Epeira ventricosa</name>
    <dbReference type="NCBI Taxonomy" id="182803"/>
    <lineage>
        <taxon>Eukaryota</taxon>
        <taxon>Metazoa</taxon>
        <taxon>Ecdysozoa</taxon>
        <taxon>Arthropoda</taxon>
        <taxon>Chelicerata</taxon>
        <taxon>Arachnida</taxon>
        <taxon>Araneae</taxon>
        <taxon>Araneomorphae</taxon>
        <taxon>Entelegynae</taxon>
        <taxon>Araneoidea</taxon>
        <taxon>Araneidae</taxon>
        <taxon>Araneus</taxon>
    </lineage>
</organism>
<gene>
    <name evidence="1" type="ORF">AVEN_209044_1</name>
</gene>
<evidence type="ECO:0000313" key="2">
    <source>
        <dbReference type="Proteomes" id="UP000499080"/>
    </source>
</evidence>
<accession>A0A4Y2KKK0</accession>
<sequence>MNDYELQCDGLNKDWSASQSTIQNKRWGPSRPATAQTERYVCTLRGQLRQSYSYAFRWDPRPHSPAPYETFLLAFEFAARLINKKQSPTLGEGERPPPANAS</sequence>
<dbReference type="AlphaFoldDB" id="A0A4Y2KKK0"/>
<dbReference type="Proteomes" id="UP000499080">
    <property type="component" value="Unassembled WGS sequence"/>
</dbReference>
<name>A0A4Y2KKK0_ARAVE</name>
<reference evidence="1 2" key="1">
    <citation type="journal article" date="2019" name="Sci. Rep.">
        <title>Orb-weaving spider Araneus ventricosus genome elucidates the spidroin gene catalogue.</title>
        <authorList>
            <person name="Kono N."/>
            <person name="Nakamura H."/>
            <person name="Ohtoshi R."/>
            <person name="Moran D.A.P."/>
            <person name="Shinohara A."/>
            <person name="Yoshida Y."/>
            <person name="Fujiwara M."/>
            <person name="Mori M."/>
            <person name="Tomita M."/>
            <person name="Arakawa K."/>
        </authorList>
    </citation>
    <scope>NUCLEOTIDE SEQUENCE [LARGE SCALE GENOMIC DNA]</scope>
</reference>
<proteinExistence type="predicted"/>